<feature type="transmembrane region" description="Helical" evidence="12">
    <location>
        <begin position="319"/>
        <end position="339"/>
    </location>
</feature>
<comment type="similarity">
    <text evidence="2 12">Belongs to the HAK/KUP transporter (TC 2.A.72) family.</text>
</comment>
<dbReference type="InterPro" id="IPR023051">
    <property type="entry name" value="Kup"/>
</dbReference>
<evidence type="ECO:0000256" key="5">
    <source>
        <dbReference type="ARBA" id="ARBA00022538"/>
    </source>
</evidence>
<evidence type="ECO:0000256" key="6">
    <source>
        <dbReference type="ARBA" id="ARBA00022692"/>
    </source>
</evidence>
<keyword evidence="11 12" id="KW-0472">Membrane</keyword>
<evidence type="ECO:0000256" key="4">
    <source>
        <dbReference type="ARBA" id="ARBA00022475"/>
    </source>
</evidence>
<keyword evidence="10 12" id="KW-0406">Ion transport</keyword>
<dbReference type="GO" id="GO:0015079">
    <property type="term" value="F:potassium ion transmembrane transporter activity"/>
    <property type="evidence" value="ECO:0007669"/>
    <property type="project" value="UniProtKB-UniRule"/>
</dbReference>
<keyword evidence="7 12" id="KW-0769">Symport</keyword>
<feature type="transmembrane region" description="Helical" evidence="12">
    <location>
        <begin position="397"/>
        <end position="419"/>
    </location>
</feature>
<protein>
    <recommendedName>
        <fullName evidence="12">Probable potassium transport system protein Kup</fullName>
    </recommendedName>
</protein>
<dbReference type="Pfam" id="PF02705">
    <property type="entry name" value="K_trans"/>
    <property type="match status" value="1"/>
</dbReference>
<dbReference type="Pfam" id="PF22776">
    <property type="entry name" value="K_trans_C"/>
    <property type="match status" value="1"/>
</dbReference>
<comment type="function">
    <text evidence="12">Transport of potassium into the cell. Likely operates as a K(+):H(+) symporter.</text>
</comment>
<keyword evidence="3 12" id="KW-0813">Transport</keyword>
<dbReference type="PANTHER" id="PTHR30540">
    <property type="entry name" value="OSMOTIC STRESS POTASSIUM TRANSPORTER"/>
    <property type="match status" value="1"/>
</dbReference>
<evidence type="ECO:0000256" key="12">
    <source>
        <dbReference type="HAMAP-Rule" id="MF_01522"/>
    </source>
</evidence>
<name>A0A6J4LP92_9BACT</name>
<feature type="domain" description="K+ potassium transporter integral membrane" evidence="13">
    <location>
        <begin position="45"/>
        <end position="496"/>
    </location>
</feature>
<keyword evidence="9 12" id="KW-1133">Transmembrane helix</keyword>
<accession>A0A6J4LP92</accession>
<dbReference type="InterPro" id="IPR003855">
    <property type="entry name" value="K+_transporter"/>
</dbReference>
<gene>
    <name evidence="12" type="primary">kup</name>
    <name evidence="15" type="ORF">AVDCRST_MAG40-2242</name>
</gene>
<feature type="domain" description="K+ potassium transporter C-terminal" evidence="14">
    <location>
        <begin position="508"/>
        <end position="656"/>
    </location>
</feature>
<sequence length="656" mass="69602">MLNLPTKATNGTPTMTAADARAVAPAADTQPHAEPHGGGGLAALSLAALGVVYGDIGTSPIYAMRESLHGAHGVAPTPANVLGLLSLIFWALVIVISVKYLAFVMRADNCGEGGMIALTALVTPASAKARRRQRVLVLVGLFGASLLYGDSMITPAISVLSAVEGLSVVTPVFTPYVIPITVAILVGLFAVQSRGTAKIGAVFGPVMLVWFATLGVLGAVQLAENPAVLAAVNPAHGVRFFAQNGWHGFVVLGSVFLVVTGGEALYADMGHFGVKPIRLSWFGFVLPALLLCYFGQGALVLADPAAAEHPFFRMAPPWALIPLVGLTTLATVIASQAVISGAFSLTRQAVQLGYLPRVEIEHTSEQQIGQIYIPGLNWLLMIACIGLVLGFRSSSSLAAAYGVAVTTDMVFTSILFAVVARSRWKWGLSAVVALVAGFLVVDLGFWGASLLKIPSGGWFPLVIAAVVFTVMTTWNTGRGILSERLAERAMSPEQLVAALAADRPTRVPGTAVYLGRDPKAVPQALVHNLRHNKVLHERVVLLAMRTEGTARTTEAERVTVEPLAPGLTRVVARHGFAEDPEVPAVLDRLRAAGLDVDPEQSTFFLGKETLLATDRPGMALWRERLFALLSRNARRATHFFRLPSHRVCELGAEIEL</sequence>
<evidence type="ECO:0000256" key="1">
    <source>
        <dbReference type="ARBA" id="ARBA00004141"/>
    </source>
</evidence>
<evidence type="ECO:0000313" key="15">
    <source>
        <dbReference type="EMBL" id="CAA9337534.1"/>
    </source>
</evidence>
<evidence type="ECO:0000259" key="13">
    <source>
        <dbReference type="Pfam" id="PF02705"/>
    </source>
</evidence>
<evidence type="ECO:0000256" key="3">
    <source>
        <dbReference type="ARBA" id="ARBA00022448"/>
    </source>
</evidence>
<dbReference type="AlphaFoldDB" id="A0A6J4LP92"/>
<dbReference type="GO" id="GO:0005886">
    <property type="term" value="C:plasma membrane"/>
    <property type="evidence" value="ECO:0007669"/>
    <property type="project" value="UniProtKB-SubCell"/>
</dbReference>
<dbReference type="PANTHER" id="PTHR30540:SF79">
    <property type="entry name" value="LOW AFFINITY POTASSIUM TRANSPORT SYSTEM PROTEIN KUP"/>
    <property type="match status" value="1"/>
</dbReference>
<feature type="transmembrane region" description="Helical" evidence="12">
    <location>
        <begin position="81"/>
        <end position="102"/>
    </location>
</feature>
<evidence type="ECO:0000256" key="9">
    <source>
        <dbReference type="ARBA" id="ARBA00022989"/>
    </source>
</evidence>
<dbReference type="GO" id="GO:0015293">
    <property type="term" value="F:symporter activity"/>
    <property type="evidence" value="ECO:0007669"/>
    <property type="project" value="UniProtKB-UniRule"/>
</dbReference>
<proteinExistence type="inferred from homology"/>
<feature type="transmembrane region" description="Helical" evidence="12">
    <location>
        <begin position="371"/>
        <end position="391"/>
    </location>
</feature>
<dbReference type="EMBL" id="CADCTX010000655">
    <property type="protein sequence ID" value="CAA9337534.1"/>
    <property type="molecule type" value="Genomic_DNA"/>
</dbReference>
<feature type="transmembrane region" description="Helical" evidence="12">
    <location>
        <begin position="426"/>
        <end position="446"/>
    </location>
</feature>
<feature type="transmembrane region" description="Helical" evidence="12">
    <location>
        <begin position="279"/>
        <end position="299"/>
    </location>
</feature>
<evidence type="ECO:0000259" key="14">
    <source>
        <dbReference type="Pfam" id="PF22776"/>
    </source>
</evidence>
<dbReference type="InterPro" id="IPR053952">
    <property type="entry name" value="K_trans_C"/>
</dbReference>
<evidence type="ECO:0000256" key="11">
    <source>
        <dbReference type="ARBA" id="ARBA00023136"/>
    </source>
</evidence>
<dbReference type="HAMAP" id="MF_01522">
    <property type="entry name" value="Kup"/>
    <property type="match status" value="1"/>
</dbReference>
<feature type="transmembrane region" description="Helical" evidence="12">
    <location>
        <begin position="246"/>
        <end position="267"/>
    </location>
</feature>
<keyword evidence="8 12" id="KW-0630">Potassium</keyword>
<evidence type="ECO:0000256" key="10">
    <source>
        <dbReference type="ARBA" id="ARBA00023065"/>
    </source>
</evidence>
<evidence type="ECO:0000256" key="7">
    <source>
        <dbReference type="ARBA" id="ARBA00022847"/>
    </source>
</evidence>
<evidence type="ECO:0000256" key="8">
    <source>
        <dbReference type="ARBA" id="ARBA00022958"/>
    </source>
</evidence>
<comment type="catalytic activity">
    <reaction evidence="12">
        <text>K(+)(in) + H(+)(in) = K(+)(out) + H(+)(out)</text>
        <dbReference type="Rhea" id="RHEA:28490"/>
        <dbReference type="ChEBI" id="CHEBI:15378"/>
        <dbReference type="ChEBI" id="CHEBI:29103"/>
    </reaction>
</comment>
<dbReference type="InterPro" id="IPR053951">
    <property type="entry name" value="K_trans_N"/>
</dbReference>
<comment type="subcellular location">
    <subcellularLocation>
        <location evidence="12">Cell membrane</location>
        <topology evidence="12">Multi-pass membrane protein</topology>
    </subcellularLocation>
    <subcellularLocation>
        <location evidence="1">Membrane</location>
        <topology evidence="1">Multi-pass membrane protein</topology>
    </subcellularLocation>
</comment>
<reference evidence="15" key="1">
    <citation type="submission" date="2020-02" db="EMBL/GenBank/DDBJ databases">
        <authorList>
            <person name="Meier V. D."/>
        </authorList>
    </citation>
    <scope>NUCLEOTIDE SEQUENCE</scope>
    <source>
        <strain evidence="15">AVDCRST_MAG40</strain>
    </source>
</reference>
<keyword evidence="6 12" id="KW-0812">Transmembrane</keyword>
<feature type="transmembrane region" description="Helical" evidence="12">
    <location>
        <begin position="135"/>
        <end position="153"/>
    </location>
</feature>
<keyword evidence="4 12" id="KW-1003">Cell membrane</keyword>
<organism evidence="15">
    <name type="scientific">uncultured Gemmatimonadaceae bacterium</name>
    <dbReference type="NCBI Taxonomy" id="246130"/>
    <lineage>
        <taxon>Bacteria</taxon>
        <taxon>Pseudomonadati</taxon>
        <taxon>Gemmatimonadota</taxon>
        <taxon>Gemmatimonadia</taxon>
        <taxon>Gemmatimonadales</taxon>
        <taxon>Gemmatimonadaceae</taxon>
        <taxon>environmental samples</taxon>
    </lineage>
</organism>
<keyword evidence="5 12" id="KW-0633">Potassium transport</keyword>
<feature type="transmembrane region" description="Helical" evidence="12">
    <location>
        <begin position="173"/>
        <end position="191"/>
    </location>
</feature>
<feature type="transmembrane region" description="Helical" evidence="12">
    <location>
        <begin position="458"/>
        <end position="481"/>
    </location>
</feature>
<evidence type="ECO:0000256" key="2">
    <source>
        <dbReference type="ARBA" id="ARBA00007019"/>
    </source>
</evidence>
<feature type="transmembrane region" description="Helical" evidence="12">
    <location>
        <begin position="203"/>
        <end position="223"/>
    </location>
</feature>